<dbReference type="EMBL" id="CAJQZP010001325">
    <property type="protein sequence ID" value="CAG5038755.1"/>
    <property type="molecule type" value="Genomic_DNA"/>
</dbReference>
<name>A0A8S3XYL5_PARAO</name>
<evidence type="ECO:0000313" key="1">
    <source>
        <dbReference type="EMBL" id="CAG5038755.1"/>
    </source>
</evidence>
<reference evidence="1" key="1">
    <citation type="submission" date="2021-04" db="EMBL/GenBank/DDBJ databases">
        <authorList>
            <person name="Tunstrom K."/>
        </authorList>
    </citation>
    <scope>NUCLEOTIDE SEQUENCE</scope>
</reference>
<keyword evidence="2" id="KW-1185">Reference proteome</keyword>
<dbReference type="Proteomes" id="UP000691718">
    <property type="component" value="Unassembled WGS sequence"/>
</dbReference>
<dbReference type="AlphaFoldDB" id="A0A8S3XYL5"/>
<accession>A0A8S3XYL5</accession>
<dbReference type="OrthoDB" id="7490514at2759"/>
<protein>
    <submittedName>
        <fullName evidence="1">(apollo) hypothetical protein</fullName>
    </submittedName>
</protein>
<proteinExistence type="predicted"/>
<organism evidence="1 2">
    <name type="scientific">Parnassius apollo</name>
    <name type="common">Apollo butterfly</name>
    <name type="synonym">Papilio apollo</name>
    <dbReference type="NCBI Taxonomy" id="110799"/>
    <lineage>
        <taxon>Eukaryota</taxon>
        <taxon>Metazoa</taxon>
        <taxon>Ecdysozoa</taxon>
        <taxon>Arthropoda</taxon>
        <taxon>Hexapoda</taxon>
        <taxon>Insecta</taxon>
        <taxon>Pterygota</taxon>
        <taxon>Neoptera</taxon>
        <taxon>Endopterygota</taxon>
        <taxon>Lepidoptera</taxon>
        <taxon>Glossata</taxon>
        <taxon>Ditrysia</taxon>
        <taxon>Papilionoidea</taxon>
        <taxon>Papilionidae</taxon>
        <taxon>Parnassiinae</taxon>
        <taxon>Parnassini</taxon>
        <taxon>Parnassius</taxon>
        <taxon>Parnassius</taxon>
    </lineage>
</organism>
<evidence type="ECO:0000313" key="2">
    <source>
        <dbReference type="Proteomes" id="UP000691718"/>
    </source>
</evidence>
<sequence length="87" mass="9890">MLLIKLECDQTAAMFKLELLEQYGSQGFKSEILKLDSTVNQLQADLNDRSQELLASDVKFQRRVERTQHTCTCALVPSLVFTLKKGN</sequence>
<comment type="caution">
    <text evidence="1">The sequence shown here is derived from an EMBL/GenBank/DDBJ whole genome shotgun (WGS) entry which is preliminary data.</text>
</comment>
<gene>
    <name evidence="1" type="ORF">PAPOLLO_LOCUS21431</name>
</gene>